<dbReference type="EMBL" id="JACGCI010000043">
    <property type="protein sequence ID" value="KAF6752631.1"/>
    <property type="molecule type" value="Genomic_DNA"/>
</dbReference>
<feature type="compositionally biased region" description="Low complexity" evidence="2">
    <location>
        <begin position="346"/>
        <end position="357"/>
    </location>
</feature>
<organism evidence="3 4">
    <name type="scientific">Ephemerocybe angulata</name>
    <dbReference type="NCBI Taxonomy" id="980116"/>
    <lineage>
        <taxon>Eukaryota</taxon>
        <taxon>Fungi</taxon>
        <taxon>Dikarya</taxon>
        <taxon>Basidiomycota</taxon>
        <taxon>Agaricomycotina</taxon>
        <taxon>Agaricomycetes</taxon>
        <taxon>Agaricomycetidae</taxon>
        <taxon>Agaricales</taxon>
        <taxon>Agaricineae</taxon>
        <taxon>Psathyrellaceae</taxon>
        <taxon>Ephemerocybe</taxon>
    </lineage>
</organism>
<feature type="compositionally biased region" description="Basic and acidic residues" evidence="2">
    <location>
        <begin position="542"/>
        <end position="551"/>
    </location>
</feature>
<evidence type="ECO:0000313" key="3">
    <source>
        <dbReference type="EMBL" id="KAF6752631.1"/>
    </source>
</evidence>
<feature type="region of interest" description="Disordered" evidence="2">
    <location>
        <begin position="377"/>
        <end position="430"/>
    </location>
</feature>
<feature type="compositionally biased region" description="Basic and acidic residues" evidence="2">
    <location>
        <begin position="588"/>
        <end position="598"/>
    </location>
</feature>
<feature type="region of interest" description="Disordered" evidence="2">
    <location>
        <begin position="296"/>
        <end position="364"/>
    </location>
</feature>
<proteinExistence type="predicted"/>
<comment type="caution">
    <text evidence="3">The sequence shown here is derived from an EMBL/GenBank/DDBJ whole genome shotgun (WGS) entry which is preliminary data.</text>
</comment>
<evidence type="ECO:0000313" key="4">
    <source>
        <dbReference type="Proteomes" id="UP000521943"/>
    </source>
</evidence>
<feature type="compositionally biased region" description="Low complexity" evidence="2">
    <location>
        <begin position="191"/>
        <end position="200"/>
    </location>
</feature>
<evidence type="ECO:0000256" key="2">
    <source>
        <dbReference type="SAM" id="MobiDB-lite"/>
    </source>
</evidence>
<gene>
    <name evidence="3" type="ORF">DFP72DRAFT_1132936</name>
</gene>
<dbReference type="AlphaFoldDB" id="A0A8H6M577"/>
<feature type="compositionally biased region" description="Basic and acidic residues" evidence="2">
    <location>
        <begin position="562"/>
        <end position="575"/>
    </location>
</feature>
<accession>A0A8H6M577</accession>
<dbReference type="Proteomes" id="UP000521943">
    <property type="component" value="Unassembled WGS sequence"/>
</dbReference>
<feature type="coiled-coil region" evidence="1">
    <location>
        <begin position="512"/>
        <end position="539"/>
    </location>
</feature>
<feature type="region of interest" description="Disordered" evidence="2">
    <location>
        <begin position="1"/>
        <end position="20"/>
    </location>
</feature>
<sequence length="657" mass="73219">MSSTFVKPPSRAKVKRNSVAEDPQITYRMQDKLRSKALKALWLRLGSTSVQSKGKKKTNDGEAWTVVDTRPIEASMVGTPTSESSAMAATRMTNAMTIEQLARMLAQRDAQGQMLSRQLEEAKAVEDQKEQTIIELTNRLEEERRRTVSFSKKLEQTINQRDRRDRLTKVLAALLEKELRSYSEEEGEPGGESSDGSGESNRTSGIGDLAGYRFDFEDLPEKESSIGELDENAVEALWQGNVGYPKEHQYRPAEYDYGEGAMGAGVPREMLGLEETVRREVEAIKAQYEERIDILNDKLSETHAPAPTNHRQPPPPASRWTRGDYANDSTSSGFVKPSSRAKARAKSTAAKRPSSSRIPDATHKFEAPAVLTKIRSRVRRSWSSRKSASLPSASVDLGEEGGSPAEDGIARAETVESTEEEAKQKEGTPAEVKVENIPVEGNTALNTIPEEVKVTTSGTSTAEERWSNTITMRDATIEKRDATIERMSAKLLHRDLEVHMLSSDLSKAKLHAERQELIIRKLMDRLRQAESELLTQRLTRELSERDQKEANRSSNTLVEEGDGGRKALERDKDGAEGGSKVASRAPTKHVESEMESLKRKHEEQMAILTDRLSECYTQLVISRREKGINPLLEWPRDAAAISKMKKVSRGTLSVVTC</sequence>
<name>A0A8H6M577_9AGAR</name>
<feature type="region of interest" description="Disordered" evidence="2">
    <location>
        <begin position="542"/>
        <end position="598"/>
    </location>
</feature>
<keyword evidence="1" id="KW-0175">Coiled coil</keyword>
<keyword evidence="4" id="KW-1185">Reference proteome</keyword>
<feature type="compositionally biased region" description="Low complexity" evidence="2">
    <location>
        <begin position="384"/>
        <end position="394"/>
    </location>
</feature>
<feature type="coiled-coil region" evidence="1">
    <location>
        <begin position="115"/>
        <end position="146"/>
    </location>
</feature>
<reference evidence="3 4" key="1">
    <citation type="submission" date="2020-07" db="EMBL/GenBank/DDBJ databases">
        <title>Comparative genomics of pyrophilous fungi reveals a link between fire events and developmental genes.</title>
        <authorList>
            <consortium name="DOE Joint Genome Institute"/>
            <person name="Steindorff A.S."/>
            <person name="Carver A."/>
            <person name="Calhoun S."/>
            <person name="Stillman K."/>
            <person name="Liu H."/>
            <person name="Lipzen A."/>
            <person name="Pangilinan J."/>
            <person name="Labutti K."/>
            <person name="Bruns T.D."/>
            <person name="Grigoriev I.V."/>
        </authorList>
    </citation>
    <scope>NUCLEOTIDE SEQUENCE [LARGE SCALE GENOMIC DNA]</scope>
    <source>
        <strain evidence="3 4">CBS 144469</strain>
    </source>
</reference>
<evidence type="ECO:0000256" key="1">
    <source>
        <dbReference type="SAM" id="Coils"/>
    </source>
</evidence>
<protein>
    <submittedName>
        <fullName evidence="3">Uncharacterized protein</fullName>
    </submittedName>
</protein>
<feature type="region of interest" description="Disordered" evidence="2">
    <location>
        <begin position="180"/>
        <end position="207"/>
    </location>
</feature>
<feature type="compositionally biased region" description="Basic and acidic residues" evidence="2">
    <location>
        <begin position="408"/>
        <end position="430"/>
    </location>
</feature>